<dbReference type="AlphaFoldDB" id="A0A8J8C417"/>
<evidence type="ECO:0000256" key="2">
    <source>
        <dbReference type="ARBA" id="ARBA00022692"/>
    </source>
</evidence>
<feature type="transmembrane region" description="Helical" evidence="5">
    <location>
        <begin position="236"/>
        <end position="257"/>
    </location>
</feature>
<dbReference type="InterPro" id="IPR000292">
    <property type="entry name" value="For/NO2_transpt"/>
</dbReference>
<dbReference type="Gene3D" id="1.20.1080.10">
    <property type="entry name" value="Glycerol uptake facilitator protein"/>
    <property type="match status" value="1"/>
</dbReference>
<keyword evidence="7" id="KW-1185">Reference proteome</keyword>
<dbReference type="InterPro" id="IPR023271">
    <property type="entry name" value="Aquaporin-like"/>
</dbReference>
<dbReference type="PANTHER" id="PTHR30520:SF2">
    <property type="entry name" value="INNER MEMBRANE PROTEIN YFDC"/>
    <property type="match status" value="1"/>
</dbReference>
<organism evidence="6 7">
    <name type="scientific">Haloarcula limicola</name>
    <dbReference type="NCBI Taxonomy" id="1429915"/>
    <lineage>
        <taxon>Archaea</taxon>
        <taxon>Methanobacteriati</taxon>
        <taxon>Methanobacteriota</taxon>
        <taxon>Stenosarchaea group</taxon>
        <taxon>Halobacteria</taxon>
        <taxon>Halobacteriales</taxon>
        <taxon>Haloarculaceae</taxon>
        <taxon>Haloarcula</taxon>
    </lineage>
</organism>
<feature type="transmembrane region" description="Helical" evidence="5">
    <location>
        <begin position="165"/>
        <end position="183"/>
    </location>
</feature>
<dbReference type="GO" id="GO:0005886">
    <property type="term" value="C:plasma membrane"/>
    <property type="evidence" value="ECO:0007669"/>
    <property type="project" value="TreeGrafter"/>
</dbReference>
<feature type="transmembrane region" description="Helical" evidence="5">
    <location>
        <begin position="195"/>
        <end position="224"/>
    </location>
</feature>
<sequence>MSQESEPSETLAYTRILETEIESALREFERPTSGLALSGLSAGLNVSFGALFMAMALTFMGPSQSGFLRQLILANASAIGFVLVVLGQTELFTAHTTMGILPLLDGRGSVRQLGRLWVIVYGSNLVGCAAFAVLMATVGPAMGIVEPAAVGTLAANLVPFPPRTILLSGVIAGWLMGMVTWLISAARNTVAQFLFVWLITAGIGFGPFHHCLLGSTEVLAALLLDQGVTIGEYAYFLGWTTLGNVLGGSVFVALLNYGQAVRGGEPKDVDVDAHQE</sequence>
<proteinExistence type="predicted"/>
<dbReference type="Proteomes" id="UP000766550">
    <property type="component" value="Unassembled WGS sequence"/>
</dbReference>
<evidence type="ECO:0000313" key="6">
    <source>
        <dbReference type="EMBL" id="MBV0924882.1"/>
    </source>
</evidence>
<reference evidence="6 7" key="1">
    <citation type="submission" date="2021-06" db="EMBL/GenBank/DDBJ databases">
        <title>New haloarchaea isolates fom saline soil.</title>
        <authorList>
            <person name="Duran-Viseras A."/>
            <person name="Sanchez-Porro C.S."/>
            <person name="Ventosa A."/>
        </authorList>
    </citation>
    <scope>NUCLEOTIDE SEQUENCE [LARGE SCALE GENOMIC DNA]</scope>
    <source>
        <strain evidence="6 7">JCM 183640</strain>
    </source>
</reference>
<dbReference type="GO" id="GO:0015499">
    <property type="term" value="F:formate transmembrane transporter activity"/>
    <property type="evidence" value="ECO:0007669"/>
    <property type="project" value="TreeGrafter"/>
</dbReference>
<keyword evidence="2 5" id="KW-0812">Transmembrane</keyword>
<evidence type="ECO:0000256" key="4">
    <source>
        <dbReference type="ARBA" id="ARBA00023136"/>
    </source>
</evidence>
<dbReference type="EMBL" id="JAHQXF010000002">
    <property type="protein sequence ID" value="MBV0924882.1"/>
    <property type="molecule type" value="Genomic_DNA"/>
</dbReference>
<protein>
    <submittedName>
        <fullName evidence="6">Formate/nitrite transporter family protein</fullName>
    </submittedName>
</protein>
<feature type="transmembrane region" description="Helical" evidence="5">
    <location>
        <begin position="35"/>
        <end position="59"/>
    </location>
</feature>
<evidence type="ECO:0000313" key="7">
    <source>
        <dbReference type="Proteomes" id="UP000766550"/>
    </source>
</evidence>
<dbReference type="RefSeq" id="WP_162317736.1">
    <property type="nucleotide sequence ID" value="NZ_JAHQXF010000002.1"/>
</dbReference>
<comment type="subcellular location">
    <subcellularLocation>
        <location evidence="1">Membrane</location>
        <topology evidence="1">Multi-pass membrane protein</topology>
    </subcellularLocation>
</comment>
<gene>
    <name evidence="6" type="ORF">KTS45_11800</name>
</gene>
<evidence type="ECO:0000256" key="5">
    <source>
        <dbReference type="SAM" id="Phobius"/>
    </source>
</evidence>
<dbReference type="PANTHER" id="PTHR30520">
    <property type="entry name" value="FORMATE TRANSPORTER-RELATED"/>
    <property type="match status" value="1"/>
</dbReference>
<dbReference type="OrthoDB" id="117182at2157"/>
<evidence type="ECO:0000256" key="3">
    <source>
        <dbReference type="ARBA" id="ARBA00022989"/>
    </source>
</evidence>
<keyword evidence="3 5" id="KW-1133">Transmembrane helix</keyword>
<feature type="transmembrane region" description="Helical" evidence="5">
    <location>
        <begin position="116"/>
        <end position="145"/>
    </location>
</feature>
<dbReference type="Pfam" id="PF01226">
    <property type="entry name" value="Form_Nir_trans"/>
    <property type="match status" value="1"/>
</dbReference>
<name>A0A8J8C417_9EURY</name>
<keyword evidence="4 5" id="KW-0472">Membrane</keyword>
<comment type="caution">
    <text evidence="6">The sequence shown here is derived from an EMBL/GenBank/DDBJ whole genome shotgun (WGS) entry which is preliminary data.</text>
</comment>
<evidence type="ECO:0000256" key="1">
    <source>
        <dbReference type="ARBA" id="ARBA00004141"/>
    </source>
</evidence>
<accession>A0A8J8C417</accession>